<dbReference type="InParanoid" id="A0A5C3NRK5"/>
<evidence type="ECO:0000313" key="2">
    <source>
        <dbReference type="Proteomes" id="UP000308197"/>
    </source>
</evidence>
<organism evidence="1 2">
    <name type="scientific">Polyporus arcularius HHB13444</name>
    <dbReference type="NCBI Taxonomy" id="1314778"/>
    <lineage>
        <taxon>Eukaryota</taxon>
        <taxon>Fungi</taxon>
        <taxon>Dikarya</taxon>
        <taxon>Basidiomycota</taxon>
        <taxon>Agaricomycotina</taxon>
        <taxon>Agaricomycetes</taxon>
        <taxon>Polyporales</taxon>
        <taxon>Polyporaceae</taxon>
        <taxon>Polyporus</taxon>
    </lineage>
</organism>
<evidence type="ECO:0000313" key="1">
    <source>
        <dbReference type="EMBL" id="TFK79965.1"/>
    </source>
</evidence>
<keyword evidence="2" id="KW-1185">Reference proteome</keyword>
<name>A0A5C3NRK5_9APHY</name>
<protein>
    <submittedName>
        <fullName evidence="1">Uncharacterized protein</fullName>
    </submittedName>
</protein>
<reference evidence="1 2" key="1">
    <citation type="journal article" date="2019" name="Nat. Ecol. Evol.">
        <title>Megaphylogeny resolves global patterns of mushroom evolution.</title>
        <authorList>
            <person name="Varga T."/>
            <person name="Krizsan K."/>
            <person name="Foldi C."/>
            <person name="Dima B."/>
            <person name="Sanchez-Garcia M."/>
            <person name="Sanchez-Ramirez S."/>
            <person name="Szollosi G.J."/>
            <person name="Szarkandi J.G."/>
            <person name="Papp V."/>
            <person name="Albert L."/>
            <person name="Andreopoulos W."/>
            <person name="Angelini C."/>
            <person name="Antonin V."/>
            <person name="Barry K.W."/>
            <person name="Bougher N.L."/>
            <person name="Buchanan P."/>
            <person name="Buyck B."/>
            <person name="Bense V."/>
            <person name="Catcheside P."/>
            <person name="Chovatia M."/>
            <person name="Cooper J."/>
            <person name="Damon W."/>
            <person name="Desjardin D."/>
            <person name="Finy P."/>
            <person name="Geml J."/>
            <person name="Haridas S."/>
            <person name="Hughes K."/>
            <person name="Justo A."/>
            <person name="Karasinski D."/>
            <person name="Kautmanova I."/>
            <person name="Kiss B."/>
            <person name="Kocsube S."/>
            <person name="Kotiranta H."/>
            <person name="LaButti K.M."/>
            <person name="Lechner B.E."/>
            <person name="Liimatainen K."/>
            <person name="Lipzen A."/>
            <person name="Lukacs Z."/>
            <person name="Mihaltcheva S."/>
            <person name="Morgado L.N."/>
            <person name="Niskanen T."/>
            <person name="Noordeloos M.E."/>
            <person name="Ohm R.A."/>
            <person name="Ortiz-Santana B."/>
            <person name="Ovrebo C."/>
            <person name="Racz N."/>
            <person name="Riley R."/>
            <person name="Savchenko A."/>
            <person name="Shiryaev A."/>
            <person name="Soop K."/>
            <person name="Spirin V."/>
            <person name="Szebenyi C."/>
            <person name="Tomsovsky M."/>
            <person name="Tulloss R.E."/>
            <person name="Uehling J."/>
            <person name="Grigoriev I.V."/>
            <person name="Vagvolgyi C."/>
            <person name="Papp T."/>
            <person name="Martin F.M."/>
            <person name="Miettinen O."/>
            <person name="Hibbett D.S."/>
            <person name="Nagy L.G."/>
        </authorList>
    </citation>
    <scope>NUCLEOTIDE SEQUENCE [LARGE SCALE GENOMIC DNA]</scope>
    <source>
        <strain evidence="1 2">HHB13444</strain>
    </source>
</reference>
<gene>
    <name evidence="1" type="ORF">K466DRAFT_569925</name>
</gene>
<dbReference type="AlphaFoldDB" id="A0A5C3NRK5"/>
<proteinExistence type="predicted"/>
<sequence length="261" mass="30031">MSFYPPLPTDPSYVRGFYATRNNVNGMCHELQDTRWGFLAVHVCHALWANWVGHEFTTECLVDGSRSDWMKYYIGVRFDYLNNSIGGRALSHQMFRLVTILMCLIYIHNEDMYLDPGRVVSPTSRSTYCKYVLTPIVAPDSYDEVEDREDAVAKDSHLMASKGVISLFQAFTVTAVFQVSGDTMFKFKSISWNCSVTITPTRIPQKKLQPMARPYVAWPFPYNPNFIRDPTEGPVLARELEWLRMLSRGRYLGGPEIIRNK</sequence>
<dbReference type="Proteomes" id="UP000308197">
    <property type="component" value="Unassembled WGS sequence"/>
</dbReference>
<accession>A0A5C3NRK5</accession>
<dbReference type="EMBL" id="ML211881">
    <property type="protein sequence ID" value="TFK79965.1"/>
    <property type="molecule type" value="Genomic_DNA"/>
</dbReference>